<reference evidence="2 3" key="1">
    <citation type="submission" date="2016-10" db="EMBL/GenBank/DDBJ databases">
        <authorList>
            <person name="de Groot N.N."/>
        </authorList>
    </citation>
    <scope>NUCLEOTIDE SEQUENCE [LARGE SCALE GENOMIC DNA]</scope>
    <source>
        <strain evidence="2 3">CGMCC 4.6533</strain>
    </source>
</reference>
<sequence>MTMRNLRHNPYAPVEALILAPRPGVLVTLWRWRTELALVALAAGAAAVMAAAAGQGSWWALFALAGTVSVPATVPAGRKWIARRFWCLYSRHRLQRVFLETPMHTRRGRIPLILWITPTEPGEKAYLLLRAGICADDLEAFGGEIAAACCASAVRVSRHPRRAQFATVEIVRRGEALGEDPWSGLTDTARPIERLAG</sequence>
<evidence type="ECO:0000256" key="1">
    <source>
        <dbReference type="SAM" id="Phobius"/>
    </source>
</evidence>
<organism evidence="2 3">
    <name type="scientific">Nonomuraea jiangxiensis</name>
    <dbReference type="NCBI Taxonomy" id="633440"/>
    <lineage>
        <taxon>Bacteria</taxon>
        <taxon>Bacillati</taxon>
        <taxon>Actinomycetota</taxon>
        <taxon>Actinomycetes</taxon>
        <taxon>Streptosporangiales</taxon>
        <taxon>Streptosporangiaceae</taxon>
        <taxon>Nonomuraea</taxon>
    </lineage>
</organism>
<evidence type="ECO:0000313" key="3">
    <source>
        <dbReference type="Proteomes" id="UP000199202"/>
    </source>
</evidence>
<dbReference type="EMBL" id="FNDJ01000015">
    <property type="protein sequence ID" value="SDK28863.1"/>
    <property type="molecule type" value="Genomic_DNA"/>
</dbReference>
<dbReference type="OrthoDB" id="3531294at2"/>
<feature type="transmembrane region" description="Helical" evidence="1">
    <location>
        <begin position="36"/>
        <end position="52"/>
    </location>
</feature>
<dbReference type="RefSeq" id="WP_143043920.1">
    <property type="nucleotide sequence ID" value="NZ_FNDJ01000015.1"/>
</dbReference>
<gene>
    <name evidence="2" type="ORF">SAMN05421869_1157</name>
</gene>
<protein>
    <submittedName>
        <fullName evidence="2">Uncharacterized protein</fullName>
    </submittedName>
</protein>
<name>A0A1G9ANP7_9ACTN</name>
<evidence type="ECO:0000313" key="2">
    <source>
        <dbReference type="EMBL" id="SDK28863.1"/>
    </source>
</evidence>
<dbReference type="Proteomes" id="UP000199202">
    <property type="component" value="Unassembled WGS sequence"/>
</dbReference>
<keyword evidence="3" id="KW-1185">Reference proteome</keyword>
<keyword evidence="1" id="KW-0472">Membrane</keyword>
<dbReference type="STRING" id="633440.SAMN05421869_1157"/>
<keyword evidence="1" id="KW-0812">Transmembrane</keyword>
<accession>A0A1G9ANP7</accession>
<keyword evidence="1" id="KW-1133">Transmembrane helix</keyword>
<proteinExistence type="predicted"/>
<dbReference type="AlphaFoldDB" id="A0A1G9ANP7"/>
<feature type="transmembrane region" description="Helical" evidence="1">
    <location>
        <begin position="58"/>
        <end position="76"/>
    </location>
</feature>